<evidence type="ECO:0000256" key="1">
    <source>
        <dbReference type="SAM" id="SignalP"/>
    </source>
</evidence>
<name>A0ABV7FUH7_9ALTE</name>
<dbReference type="Pfam" id="PF13406">
    <property type="entry name" value="SLT_2"/>
    <property type="match status" value="1"/>
</dbReference>
<dbReference type="InterPro" id="IPR031304">
    <property type="entry name" value="SLT_2"/>
</dbReference>
<dbReference type="CDD" id="cd13399">
    <property type="entry name" value="Slt35-like"/>
    <property type="match status" value="1"/>
</dbReference>
<organism evidence="4 5">
    <name type="scientific">Agaribacter flavus</name>
    <dbReference type="NCBI Taxonomy" id="1902781"/>
    <lineage>
        <taxon>Bacteria</taxon>
        <taxon>Pseudomonadati</taxon>
        <taxon>Pseudomonadota</taxon>
        <taxon>Gammaproteobacteria</taxon>
        <taxon>Alteromonadales</taxon>
        <taxon>Alteromonadaceae</taxon>
        <taxon>Agaribacter</taxon>
    </lineage>
</organism>
<comment type="caution">
    <text evidence="4">The sequence shown here is derived from an EMBL/GenBank/DDBJ whole genome shotgun (WGS) entry which is preliminary data.</text>
</comment>
<dbReference type="Pfam" id="PF01471">
    <property type="entry name" value="PG_binding_1"/>
    <property type="match status" value="1"/>
</dbReference>
<dbReference type="InterPro" id="IPR002477">
    <property type="entry name" value="Peptidoglycan-bd-like"/>
</dbReference>
<dbReference type="SUPFAM" id="SSF47090">
    <property type="entry name" value="PGBD-like"/>
    <property type="match status" value="1"/>
</dbReference>
<proteinExistence type="predicted"/>
<dbReference type="PANTHER" id="PTHR30163">
    <property type="entry name" value="MEMBRANE-BOUND LYTIC MUREIN TRANSGLYCOSYLASE B"/>
    <property type="match status" value="1"/>
</dbReference>
<dbReference type="RefSeq" id="WP_376921119.1">
    <property type="nucleotide sequence ID" value="NZ_JBHRSW010000043.1"/>
</dbReference>
<dbReference type="Gene3D" id="1.10.101.10">
    <property type="entry name" value="PGBD-like superfamily/PGBD"/>
    <property type="match status" value="1"/>
</dbReference>
<dbReference type="InterPro" id="IPR043426">
    <property type="entry name" value="MltB-like"/>
</dbReference>
<reference evidence="5" key="1">
    <citation type="journal article" date="2019" name="Int. J. Syst. Evol. Microbiol.">
        <title>The Global Catalogue of Microorganisms (GCM) 10K type strain sequencing project: providing services to taxonomists for standard genome sequencing and annotation.</title>
        <authorList>
            <consortium name="The Broad Institute Genomics Platform"/>
            <consortium name="The Broad Institute Genome Sequencing Center for Infectious Disease"/>
            <person name="Wu L."/>
            <person name="Ma J."/>
        </authorList>
    </citation>
    <scope>NUCLEOTIDE SEQUENCE [LARGE SCALE GENOMIC DNA]</scope>
    <source>
        <strain evidence="5">KCTC 52473</strain>
    </source>
</reference>
<dbReference type="InterPro" id="IPR036365">
    <property type="entry name" value="PGBD-like_sf"/>
</dbReference>
<evidence type="ECO:0000313" key="5">
    <source>
        <dbReference type="Proteomes" id="UP001595478"/>
    </source>
</evidence>
<dbReference type="Gene3D" id="1.10.8.350">
    <property type="entry name" value="Bacterial muramidase"/>
    <property type="match status" value="1"/>
</dbReference>
<feature type="domain" description="Transglycosylase SLT" evidence="3">
    <location>
        <begin position="41"/>
        <end position="330"/>
    </location>
</feature>
<dbReference type="NCBIfam" id="TIGR02283">
    <property type="entry name" value="MltB_2"/>
    <property type="match status" value="1"/>
</dbReference>
<feature type="domain" description="Peptidoglycan binding-like" evidence="2">
    <location>
        <begin position="353"/>
        <end position="406"/>
    </location>
</feature>
<dbReference type="SUPFAM" id="SSF53955">
    <property type="entry name" value="Lysozyme-like"/>
    <property type="match status" value="1"/>
</dbReference>
<dbReference type="InterPro" id="IPR023346">
    <property type="entry name" value="Lysozyme-like_dom_sf"/>
</dbReference>
<dbReference type="EMBL" id="JBHRSW010000043">
    <property type="protein sequence ID" value="MFC3122994.1"/>
    <property type="molecule type" value="Genomic_DNA"/>
</dbReference>
<feature type="chain" id="PRO_5046162683" evidence="1">
    <location>
        <begin position="28"/>
        <end position="415"/>
    </location>
</feature>
<evidence type="ECO:0000259" key="2">
    <source>
        <dbReference type="Pfam" id="PF01471"/>
    </source>
</evidence>
<protein>
    <submittedName>
        <fullName evidence="4">Lytic murein transglycosylase</fullName>
    </submittedName>
</protein>
<keyword evidence="1" id="KW-0732">Signal</keyword>
<gene>
    <name evidence="4" type="ORF">ACFOHL_15320</name>
</gene>
<feature type="signal peptide" evidence="1">
    <location>
        <begin position="1"/>
        <end position="27"/>
    </location>
</feature>
<dbReference type="InterPro" id="IPR036366">
    <property type="entry name" value="PGBDSf"/>
</dbReference>
<sequence length="415" mass="46589">MFAGIFLKKLILSLSCIATFFSFASHADELEELISKQRDNFATCLTSKVDEALASGVSQSRIDAEFDKLEFVSRVIELDRRQPEFISTFPDYYSKRVNKWRIDRGREKYQEYRSFLKGLTEKYGIPGHYLIAFWGLETNYGGYKGKMSTLDSLATLACDHRRSAFFTKELFLALKLMDREKLVKDKMLGSWAGAMGHTQFMPSSYTQYAIDGDGDGQANLWESEKDALSSAANFLWKLGWIPGLRWGREVKLPQGFDYRLANSDTKSVNEWRQLGVRKADDSPLDTSDIPAKLLVPAGHQGPAFLSYANFKTILRWNNSEFYGIAVGRLATRISGGGELQATLPDIPAFSIAEMRNVQQQLNTLGYDVGTTDGIMGPATRNGIRKFQMDSQLVADGFPSKETLSALRTKALEKGI</sequence>
<dbReference type="Gene3D" id="1.10.530.10">
    <property type="match status" value="1"/>
</dbReference>
<accession>A0ABV7FUH7</accession>
<keyword evidence="5" id="KW-1185">Reference proteome</keyword>
<dbReference type="PANTHER" id="PTHR30163:SF8">
    <property type="entry name" value="LYTIC MUREIN TRANSGLYCOSYLASE"/>
    <property type="match status" value="1"/>
</dbReference>
<evidence type="ECO:0000313" key="4">
    <source>
        <dbReference type="EMBL" id="MFC3122994.1"/>
    </source>
</evidence>
<evidence type="ECO:0000259" key="3">
    <source>
        <dbReference type="Pfam" id="PF13406"/>
    </source>
</evidence>
<dbReference type="InterPro" id="IPR011970">
    <property type="entry name" value="MltB_2"/>
</dbReference>
<dbReference type="Proteomes" id="UP001595478">
    <property type="component" value="Unassembled WGS sequence"/>
</dbReference>